<dbReference type="RefSeq" id="WP_007078888.1">
    <property type="nucleotide sequence ID" value="NZ_CM001024.1"/>
</dbReference>
<dbReference type="OrthoDB" id="9785847at2"/>
<accession>E2SBY7</accession>
<reference evidence="2" key="1">
    <citation type="submission" date="2010-08" db="EMBL/GenBank/DDBJ databases">
        <authorList>
            <person name="Muzny D."/>
            <person name="Qin X."/>
            <person name="Buhay C."/>
            <person name="Dugan-Rocha S."/>
            <person name="Ding Y."/>
            <person name="Chen G."/>
            <person name="Hawes A."/>
            <person name="Holder M."/>
            <person name="Jhangiani S."/>
            <person name="Johnson A."/>
            <person name="Khan Z."/>
            <person name="Li Z."/>
            <person name="Liu W."/>
            <person name="Liu X."/>
            <person name="Perez L."/>
            <person name="Shen H."/>
            <person name="Wang Q."/>
            <person name="Watt J."/>
            <person name="Xi L."/>
            <person name="Xin Y."/>
            <person name="Zhou J."/>
            <person name="Deng J."/>
            <person name="Jiang H."/>
            <person name="Liu Y."/>
            <person name="Qu J."/>
            <person name="Song X.-Z."/>
            <person name="Zhang L."/>
            <person name="Villasana D."/>
            <person name="Johnson A."/>
            <person name="Liu J."/>
            <person name="Liyanage D."/>
            <person name="Lorensuhewa L."/>
            <person name="Robinson T."/>
            <person name="Song A."/>
            <person name="Song B.-B."/>
            <person name="Dinh H."/>
            <person name="Thornton R."/>
            <person name="Coyle M."/>
            <person name="Francisco L."/>
            <person name="Jackson L."/>
            <person name="Javaid M."/>
            <person name="Korchina V."/>
            <person name="Kovar C."/>
            <person name="Mata R."/>
            <person name="Mathew T."/>
            <person name="Ngo R."/>
            <person name="Nguyen L."/>
            <person name="Nguyen N."/>
            <person name="Okwuonu G."/>
            <person name="Ongeri F."/>
            <person name="Pham C."/>
            <person name="Simmons D."/>
            <person name="Wilczek-Boney K."/>
            <person name="Hale W."/>
            <person name="Jakkamsetti A."/>
            <person name="Pham P."/>
            <person name="Ruth R."/>
            <person name="San Lucas F."/>
            <person name="Warren J."/>
            <person name="Zhang J."/>
            <person name="Zhao Z."/>
            <person name="Zhou C."/>
            <person name="Zhu D."/>
            <person name="Lee S."/>
            <person name="Bess C."/>
            <person name="Blankenburg K."/>
            <person name="Forbes L."/>
            <person name="Fu Q."/>
            <person name="Gubbala S."/>
            <person name="Hirani K."/>
            <person name="Jayaseelan J.C."/>
            <person name="Lara F."/>
            <person name="Munidasa M."/>
            <person name="Palculict T."/>
            <person name="Patil S."/>
            <person name="Pu L.-L."/>
            <person name="Saada N."/>
            <person name="Tang L."/>
            <person name="Weissenberger G."/>
            <person name="Zhu Y."/>
            <person name="Hemphill L."/>
            <person name="Shang Y."/>
            <person name="Youmans B."/>
            <person name="Ayvaz T."/>
            <person name="Ross M."/>
            <person name="Santibanez J."/>
            <person name="Aqrawi P."/>
            <person name="Gross S."/>
            <person name="Joshi V."/>
            <person name="Fowler G."/>
            <person name="Nazareth L."/>
            <person name="Reid J."/>
            <person name="Worley K."/>
            <person name="Petrosino J."/>
            <person name="Highlander S."/>
            <person name="Gibbs R."/>
        </authorList>
    </citation>
    <scope>NUCLEOTIDE SEQUENCE [LARGE SCALE GENOMIC DNA]</scope>
    <source>
        <strain evidence="2">DSM 15272</strain>
    </source>
</reference>
<name>E2SBY7_9ACTN</name>
<feature type="domain" description="AB hydrolase-1" evidence="1">
    <location>
        <begin position="26"/>
        <end position="129"/>
    </location>
</feature>
<evidence type="ECO:0000259" key="1">
    <source>
        <dbReference type="Pfam" id="PF00561"/>
    </source>
</evidence>
<comment type="caution">
    <text evidence="2">The sequence shown here is derived from an EMBL/GenBank/DDBJ whole genome shotgun (WGS) entry which is preliminary data.</text>
</comment>
<keyword evidence="3" id="KW-1185">Reference proteome</keyword>
<sequence>MPLLHVNGTDVHLTDTGAPAGRPEAPTVVFGHGLLFSGRMFDDQVAALGERYRCITIDWRGQGRTPPATTGGYDMDTLLGDVVGLLDELGLDAVHYVGLSMGGFVGMRLAARHPDRVLSLSLLDTSAGPEDPEKVKRYRLLARVYRLFGMGIVRGQVEPIMFGPTALGDPAVRPRIDRWLEDLATVDRSGMRQAILGVTDRLPVAPELGSITAPTLVVVGADDVATPVHKSEAIVAGIAGARLEVVPDCGHSSTIEQPTILSRLLADFIG</sequence>
<organism evidence="2 3">
    <name type="scientific">Aeromicrobium marinum DSM 15272</name>
    <dbReference type="NCBI Taxonomy" id="585531"/>
    <lineage>
        <taxon>Bacteria</taxon>
        <taxon>Bacillati</taxon>
        <taxon>Actinomycetota</taxon>
        <taxon>Actinomycetes</taxon>
        <taxon>Propionibacteriales</taxon>
        <taxon>Nocardioidaceae</taxon>
        <taxon>Aeromicrobium</taxon>
    </lineage>
</organism>
<proteinExistence type="predicted"/>
<keyword evidence="2" id="KW-0378">Hydrolase</keyword>
<dbReference type="InterPro" id="IPR029058">
    <property type="entry name" value="AB_hydrolase_fold"/>
</dbReference>
<dbReference type="PANTHER" id="PTHR43798">
    <property type="entry name" value="MONOACYLGLYCEROL LIPASE"/>
    <property type="match status" value="1"/>
</dbReference>
<dbReference type="Proteomes" id="UP000003111">
    <property type="component" value="Unassembled WGS sequence"/>
</dbReference>
<dbReference type="Pfam" id="PF00561">
    <property type="entry name" value="Abhydrolase_1"/>
    <property type="match status" value="1"/>
</dbReference>
<dbReference type="HOGENOM" id="CLU_020336_50_3_11"/>
<evidence type="ECO:0000313" key="3">
    <source>
        <dbReference type="Proteomes" id="UP000003111"/>
    </source>
</evidence>
<dbReference type="Gene3D" id="3.40.50.1820">
    <property type="entry name" value="alpha/beta hydrolase"/>
    <property type="match status" value="1"/>
</dbReference>
<dbReference type="AlphaFoldDB" id="E2SBY7"/>
<dbReference type="EMBL" id="ACLF03000005">
    <property type="protein sequence ID" value="EFQ83273.1"/>
    <property type="molecule type" value="Genomic_DNA"/>
</dbReference>
<dbReference type="SUPFAM" id="SSF53474">
    <property type="entry name" value="alpha/beta-Hydrolases"/>
    <property type="match status" value="1"/>
</dbReference>
<dbReference type="GO" id="GO:0016787">
    <property type="term" value="F:hydrolase activity"/>
    <property type="evidence" value="ECO:0007669"/>
    <property type="project" value="UniProtKB-KW"/>
</dbReference>
<evidence type="ECO:0000313" key="2">
    <source>
        <dbReference type="EMBL" id="EFQ83273.1"/>
    </source>
</evidence>
<gene>
    <name evidence="2" type="ORF">HMPREF0063_11546</name>
</gene>
<dbReference type="STRING" id="585531.HMPREF0063_11546"/>
<dbReference type="InterPro" id="IPR050266">
    <property type="entry name" value="AB_hydrolase_sf"/>
</dbReference>
<protein>
    <submittedName>
        <fullName evidence="2">Hydrolase, alpha/beta domain protein</fullName>
    </submittedName>
</protein>
<dbReference type="eggNOG" id="COG2267">
    <property type="taxonomic scope" value="Bacteria"/>
</dbReference>
<dbReference type="PRINTS" id="PR00111">
    <property type="entry name" value="ABHYDROLASE"/>
</dbReference>
<dbReference type="InterPro" id="IPR000073">
    <property type="entry name" value="AB_hydrolase_1"/>
</dbReference>